<reference evidence="1 2" key="1">
    <citation type="journal article" date="2018" name="Front. Plant Sci.">
        <title>Red Clover (Trifolium pratense) and Zigzag Clover (T. medium) - A Picture of Genomic Similarities and Differences.</title>
        <authorList>
            <person name="Dluhosova J."/>
            <person name="Istvanek J."/>
            <person name="Nedelnik J."/>
            <person name="Repkova J."/>
        </authorList>
    </citation>
    <scope>NUCLEOTIDE SEQUENCE [LARGE SCALE GENOMIC DNA]</scope>
    <source>
        <strain evidence="2">cv. 10/8</strain>
        <tissue evidence="1">Leaf</tissue>
    </source>
</reference>
<keyword evidence="2" id="KW-1185">Reference proteome</keyword>
<accession>A0A392V261</accession>
<sequence>MRGRLGVIKELISAMPETEIVNVMTEINDHGSVLH</sequence>
<dbReference type="EMBL" id="LXQA011009607">
    <property type="protein sequence ID" value="MCI81045.1"/>
    <property type="molecule type" value="Genomic_DNA"/>
</dbReference>
<dbReference type="Proteomes" id="UP000265520">
    <property type="component" value="Unassembled WGS sequence"/>
</dbReference>
<organism evidence="1 2">
    <name type="scientific">Trifolium medium</name>
    <dbReference type="NCBI Taxonomy" id="97028"/>
    <lineage>
        <taxon>Eukaryota</taxon>
        <taxon>Viridiplantae</taxon>
        <taxon>Streptophyta</taxon>
        <taxon>Embryophyta</taxon>
        <taxon>Tracheophyta</taxon>
        <taxon>Spermatophyta</taxon>
        <taxon>Magnoliopsida</taxon>
        <taxon>eudicotyledons</taxon>
        <taxon>Gunneridae</taxon>
        <taxon>Pentapetalae</taxon>
        <taxon>rosids</taxon>
        <taxon>fabids</taxon>
        <taxon>Fabales</taxon>
        <taxon>Fabaceae</taxon>
        <taxon>Papilionoideae</taxon>
        <taxon>50 kb inversion clade</taxon>
        <taxon>NPAAA clade</taxon>
        <taxon>Hologalegina</taxon>
        <taxon>IRL clade</taxon>
        <taxon>Trifolieae</taxon>
        <taxon>Trifolium</taxon>
    </lineage>
</organism>
<evidence type="ECO:0000313" key="2">
    <source>
        <dbReference type="Proteomes" id="UP000265520"/>
    </source>
</evidence>
<dbReference type="AlphaFoldDB" id="A0A392V261"/>
<protein>
    <submittedName>
        <fullName evidence="1">Transcription factor PIF1-like</fullName>
    </submittedName>
</protein>
<evidence type="ECO:0000313" key="1">
    <source>
        <dbReference type="EMBL" id="MCI81045.1"/>
    </source>
</evidence>
<name>A0A392V261_9FABA</name>
<proteinExistence type="predicted"/>
<comment type="caution">
    <text evidence="1">The sequence shown here is derived from an EMBL/GenBank/DDBJ whole genome shotgun (WGS) entry which is preliminary data.</text>
</comment>
<feature type="non-terminal residue" evidence="1">
    <location>
        <position position="35"/>
    </location>
</feature>